<dbReference type="Gene3D" id="2.60.40.3500">
    <property type="match status" value="1"/>
</dbReference>
<dbReference type="PANTHER" id="PTHR30404">
    <property type="entry name" value="N-ACETYLMURAMOYL-L-ALANINE AMIDASE"/>
    <property type="match status" value="1"/>
</dbReference>
<dbReference type="GO" id="GO:0030288">
    <property type="term" value="C:outer membrane-bounded periplasmic space"/>
    <property type="evidence" value="ECO:0007669"/>
    <property type="project" value="TreeGrafter"/>
</dbReference>
<dbReference type="AlphaFoldDB" id="A0A0F8WLS5"/>
<dbReference type="GO" id="GO:0008745">
    <property type="term" value="F:N-acetylmuramoyl-L-alanine amidase activity"/>
    <property type="evidence" value="ECO:0007669"/>
    <property type="project" value="InterPro"/>
</dbReference>
<dbReference type="InterPro" id="IPR002508">
    <property type="entry name" value="MurNAc-LAA_cat"/>
</dbReference>
<feature type="non-terminal residue" evidence="3">
    <location>
        <position position="1"/>
    </location>
</feature>
<dbReference type="Gene3D" id="3.40.630.40">
    <property type="entry name" value="Zn-dependent exopeptidases"/>
    <property type="match status" value="1"/>
</dbReference>
<dbReference type="InterPro" id="IPR050695">
    <property type="entry name" value="N-acetylmuramoyl_amidase_3"/>
</dbReference>
<protein>
    <recommendedName>
        <fullName evidence="2">MurNAc-LAA domain-containing protein</fullName>
    </recommendedName>
</protein>
<gene>
    <name evidence="3" type="ORF">LCGC14_3050520</name>
</gene>
<accession>A0A0F8WLS5</accession>
<evidence type="ECO:0000259" key="2">
    <source>
        <dbReference type="SMART" id="SM00646"/>
    </source>
</evidence>
<evidence type="ECO:0000256" key="1">
    <source>
        <dbReference type="ARBA" id="ARBA00022801"/>
    </source>
</evidence>
<dbReference type="SMART" id="SM00646">
    <property type="entry name" value="Ami_3"/>
    <property type="match status" value="1"/>
</dbReference>
<comment type="caution">
    <text evidence="3">The sequence shown here is derived from an EMBL/GenBank/DDBJ whole genome shotgun (WGS) entry which is preliminary data.</text>
</comment>
<feature type="domain" description="MurNAc-LAA" evidence="2">
    <location>
        <begin position="179"/>
        <end position="337"/>
    </location>
</feature>
<dbReference type="Pfam" id="PF01520">
    <property type="entry name" value="Amidase_3"/>
    <property type="match status" value="1"/>
</dbReference>
<dbReference type="Pfam" id="PF11741">
    <property type="entry name" value="AMIN"/>
    <property type="match status" value="1"/>
</dbReference>
<proteinExistence type="predicted"/>
<organism evidence="3">
    <name type="scientific">marine sediment metagenome</name>
    <dbReference type="NCBI Taxonomy" id="412755"/>
    <lineage>
        <taxon>unclassified sequences</taxon>
        <taxon>metagenomes</taxon>
        <taxon>ecological metagenomes</taxon>
    </lineage>
</organism>
<keyword evidence="1" id="KW-0378">Hydrolase</keyword>
<dbReference type="EMBL" id="LAZR01064278">
    <property type="protein sequence ID" value="KKK57832.1"/>
    <property type="molecule type" value="Genomic_DNA"/>
</dbReference>
<reference evidence="3" key="1">
    <citation type="journal article" date="2015" name="Nature">
        <title>Complex archaea that bridge the gap between prokaryotes and eukaryotes.</title>
        <authorList>
            <person name="Spang A."/>
            <person name="Saw J.H."/>
            <person name="Jorgensen S.L."/>
            <person name="Zaremba-Niedzwiedzka K."/>
            <person name="Martijn J."/>
            <person name="Lind A.E."/>
            <person name="van Eijk R."/>
            <person name="Schleper C."/>
            <person name="Guy L."/>
            <person name="Ettema T.J."/>
        </authorList>
    </citation>
    <scope>NUCLEOTIDE SEQUENCE</scope>
</reference>
<name>A0A0F8WLS5_9ZZZZ</name>
<dbReference type="InterPro" id="IPR021731">
    <property type="entry name" value="AMIN_dom"/>
</dbReference>
<sequence>PVPYSAFLLGNPYRLVIDLPEVSWGVNGDTKTMKGVVTNLRYGLFRAGNSRIVVDLKSPVKLVEHDTLVKPDRIVFDLAPVGKAAFRSGKKFFAPNWTPPKRARPIQPTPKKQGDTRRIIVIDAGHGGVDPGAIRAGVYEKRLTLRIANEVKRALEATGRYRVVVTRRRDVFLELRQRVEVARANKGELFLSLHADTARKRATRGASVYTLSNKASDRETAELVAKENRVDAFAGLDLDLEQYSGVVPEILLDLRFRQTMNESSAFAETLLAHFARQKVRILPRKPHRSAGFVVLKAPDVPSVLVELGYLSNKDDRKLLATPDFRRRVARAIIGAADDFFKRKDQLSATD</sequence>
<dbReference type="SUPFAM" id="SSF53187">
    <property type="entry name" value="Zn-dependent exopeptidases"/>
    <property type="match status" value="1"/>
</dbReference>
<dbReference type="CDD" id="cd02696">
    <property type="entry name" value="MurNAc-LAA"/>
    <property type="match status" value="1"/>
</dbReference>
<dbReference type="PANTHER" id="PTHR30404:SF0">
    <property type="entry name" value="N-ACETYLMURAMOYL-L-ALANINE AMIDASE AMIC"/>
    <property type="match status" value="1"/>
</dbReference>
<evidence type="ECO:0000313" key="3">
    <source>
        <dbReference type="EMBL" id="KKK57832.1"/>
    </source>
</evidence>
<dbReference type="GO" id="GO:0009253">
    <property type="term" value="P:peptidoglycan catabolic process"/>
    <property type="evidence" value="ECO:0007669"/>
    <property type="project" value="InterPro"/>
</dbReference>